<dbReference type="AlphaFoldDB" id="A0A4U9W3Q7"/>
<dbReference type="EMBL" id="CABEEZ010000127">
    <property type="protein sequence ID" value="VTR53314.1"/>
    <property type="molecule type" value="Genomic_DNA"/>
</dbReference>
<reference evidence="1" key="1">
    <citation type="submission" date="2019-05" db="EMBL/GenBank/DDBJ databases">
        <authorList>
            <consortium name="Pathogen Informatics"/>
        </authorList>
    </citation>
    <scope>NUCLEOTIDE SEQUENCE [LARGE SCALE GENOMIC DNA]</scope>
    <source>
        <strain evidence="1">NCTC12965</strain>
    </source>
</reference>
<sequence>MPVSALQHRVSAGAYQNKLHNNIRESYTTQAQSLNSDHSAIPDEIHHLGSCINRVVSSNEELSRPSYQITSPRQGIGAPLLMLLSQVRLDGIPISSTTDISAFTSERSVFPSVSRNAPHSDNSGSGFSAILSFG</sequence>
<name>A0A4U9W3Q7_SERFO</name>
<accession>A0A4U9W3Q7</accession>
<organism evidence="1">
    <name type="scientific">Serratia fonticola</name>
    <dbReference type="NCBI Taxonomy" id="47917"/>
    <lineage>
        <taxon>Bacteria</taxon>
        <taxon>Pseudomonadati</taxon>
        <taxon>Pseudomonadota</taxon>
        <taxon>Gammaproteobacteria</taxon>
        <taxon>Enterobacterales</taxon>
        <taxon>Yersiniaceae</taxon>
        <taxon>Serratia</taxon>
    </lineage>
</organism>
<protein>
    <submittedName>
        <fullName evidence="1">Uncharacterized protein</fullName>
    </submittedName>
</protein>
<evidence type="ECO:0000313" key="1">
    <source>
        <dbReference type="EMBL" id="VTR53314.1"/>
    </source>
</evidence>
<proteinExistence type="predicted"/>
<gene>
    <name evidence="1" type="ORF">NCTC12965_06534</name>
</gene>